<comment type="catalytic activity">
    <reaction evidence="20">
        <text>N(6)-methyl-dATP + H2O = N(6)-methyl-dAMP + diphosphate + H(+)</text>
        <dbReference type="Rhea" id="RHEA:67604"/>
        <dbReference type="ChEBI" id="CHEBI:15377"/>
        <dbReference type="ChEBI" id="CHEBI:15378"/>
        <dbReference type="ChEBI" id="CHEBI:33019"/>
        <dbReference type="ChEBI" id="CHEBI:169976"/>
        <dbReference type="ChEBI" id="CHEBI:172872"/>
    </reaction>
    <physiologicalReaction direction="left-to-right" evidence="20">
        <dbReference type="Rhea" id="RHEA:67605"/>
    </physiologicalReaction>
</comment>
<sequence length="179" mass="20527">MKSPVKRDCERDNTMSVNKIFTLVFLKKNSEVLLGYKTRGLGRGLWNGFGGKVEKNETIANCAKRELEEECSLVAKDLKHIGVVRYDLPYENSADIVHIFTCSQYDGCEKASEEMDPIQWYDFSAIPYAKMWPDSPQWYPLMLKEKFFAARVTYSDPDTITDTKIEEFEDLASALKVAN</sequence>
<evidence type="ECO:0000256" key="18">
    <source>
        <dbReference type="ARBA" id="ARBA00048002"/>
    </source>
</evidence>
<evidence type="ECO:0000313" key="23">
    <source>
        <dbReference type="EMBL" id="EFA09048.1"/>
    </source>
</evidence>
<evidence type="ECO:0000256" key="14">
    <source>
        <dbReference type="ARBA" id="ARBA00030634"/>
    </source>
</evidence>
<dbReference type="AlphaFoldDB" id="D6WUN4"/>
<evidence type="ECO:0000256" key="3">
    <source>
        <dbReference type="ARBA" id="ARBA00011245"/>
    </source>
</evidence>
<evidence type="ECO:0000256" key="13">
    <source>
        <dbReference type="ARBA" id="ARBA00029673"/>
    </source>
</evidence>
<dbReference type="GO" id="GO:0008413">
    <property type="term" value="F:8-oxo-7,8-dihydroguanosine triphosphate pyrophosphatase activity"/>
    <property type="evidence" value="ECO:0000318"/>
    <property type="project" value="GO_Central"/>
</dbReference>
<evidence type="ECO:0000256" key="20">
    <source>
        <dbReference type="ARBA" id="ARBA00049032"/>
    </source>
</evidence>
<dbReference type="GO" id="GO:0008828">
    <property type="term" value="F:dATP diphosphatase activity"/>
    <property type="evidence" value="ECO:0007669"/>
    <property type="project" value="UniProtKB-EC"/>
</dbReference>
<comment type="catalytic activity">
    <reaction evidence="10">
        <text>2-oxo-ATP + H2O = 2-oxo-AMP + diphosphate + H(+)</text>
        <dbReference type="Rhea" id="RHEA:67392"/>
        <dbReference type="ChEBI" id="CHEBI:15377"/>
        <dbReference type="ChEBI" id="CHEBI:15378"/>
        <dbReference type="ChEBI" id="CHEBI:33019"/>
        <dbReference type="ChEBI" id="CHEBI:71395"/>
        <dbReference type="ChEBI" id="CHEBI:172878"/>
    </reaction>
    <physiologicalReaction direction="left-to-right" evidence="10">
        <dbReference type="Rhea" id="RHEA:67393"/>
    </physiologicalReaction>
</comment>
<dbReference type="KEGG" id="tca:660792"/>
<dbReference type="PhylomeDB" id="D6WUN4"/>
<comment type="catalytic activity">
    <reaction evidence="9">
        <text>8-oxo-dGTP + H2O = 8-oxo-dGMP + diphosphate + H(+)</text>
        <dbReference type="Rhea" id="RHEA:31575"/>
        <dbReference type="ChEBI" id="CHEBI:15377"/>
        <dbReference type="ChEBI" id="CHEBI:15378"/>
        <dbReference type="ChEBI" id="CHEBI:33019"/>
        <dbReference type="ChEBI" id="CHEBI:63224"/>
        <dbReference type="ChEBI" id="CHEBI:77896"/>
    </reaction>
    <physiologicalReaction direction="left-to-right" evidence="9">
        <dbReference type="Rhea" id="RHEA:31576"/>
    </physiologicalReaction>
</comment>
<evidence type="ECO:0000256" key="11">
    <source>
        <dbReference type="ARBA" id="ARBA00026103"/>
    </source>
</evidence>
<dbReference type="GO" id="GO:0042262">
    <property type="term" value="P:DNA protection"/>
    <property type="evidence" value="ECO:0000318"/>
    <property type="project" value="GO_Central"/>
</dbReference>
<evidence type="ECO:0000313" key="24">
    <source>
        <dbReference type="Proteomes" id="UP000007266"/>
    </source>
</evidence>
<reference evidence="23 24" key="1">
    <citation type="journal article" date="2008" name="Nature">
        <title>The genome of the model beetle and pest Tribolium castaneum.</title>
        <authorList>
            <consortium name="Tribolium Genome Sequencing Consortium"/>
            <person name="Richards S."/>
            <person name="Gibbs R.A."/>
            <person name="Weinstock G.M."/>
            <person name="Brown S.J."/>
            <person name="Denell R."/>
            <person name="Beeman R.W."/>
            <person name="Gibbs R."/>
            <person name="Beeman R.W."/>
            <person name="Brown S.J."/>
            <person name="Bucher G."/>
            <person name="Friedrich M."/>
            <person name="Grimmelikhuijzen C.J."/>
            <person name="Klingler M."/>
            <person name="Lorenzen M."/>
            <person name="Richards S."/>
            <person name="Roth S."/>
            <person name="Schroder R."/>
            <person name="Tautz D."/>
            <person name="Zdobnov E.M."/>
            <person name="Muzny D."/>
            <person name="Gibbs R.A."/>
            <person name="Weinstock G.M."/>
            <person name="Attaway T."/>
            <person name="Bell S."/>
            <person name="Buhay C.J."/>
            <person name="Chandrabose M.N."/>
            <person name="Chavez D."/>
            <person name="Clerk-Blankenburg K.P."/>
            <person name="Cree A."/>
            <person name="Dao M."/>
            <person name="Davis C."/>
            <person name="Chacko J."/>
            <person name="Dinh H."/>
            <person name="Dugan-Rocha S."/>
            <person name="Fowler G."/>
            <person name="Garner T.T."/>
            <person name="Garnes J."/>
            <person name="Gnirke A."/>
            <person name="Hawes A."/>
            <person name="Hernandez J."/>
            <person name="Hines S."/>
            <person name="Holder M."/>
            <person name="Hume J."/>
            <person name="Jhangiani S.N."/>
            <person name="Joshi V."/>
            <person name="Khan Z.M."/>
            <person name="Jackson L."/>
            <person name="Kovar C."/>
            <person name="Kowis A."/>
            <person name="Lee S."/>
            <person name="Lewis L.R."/>
            <person name="Margolis J."/>
            <person name="Morgan M."/>
            <person name="Nazareth L.V."/>
            <person name="Nguyen N."/>
            <person name="Okwuonu G."/>
            <person name="Parker D."/>
            <person name="Richards S."/>
            <person name="Ruiz S.J."/>
            <person name="Santibanez J."/>
            <person name="Savard J."/>
            <person name="Scherer S.E."/>
            <person name="Schneider B."/>
            <person name="Sodergren E."/>
            <person name="Tautz D."/>
            <person name="Vattahil S."/>
            <person name="Villasana D."/>
            <person name="White C.S."/>
            <person name="Wright R."/>
            <person name="Park Y."/>
            <person name="Beeman R.W."/>
            <person name="Lord J."/>
            <person name="Oppert B."/>
            <person name="Lorenzen M."/>
            <person name="Brown S."/>
            <person name="Wang L."/>
            <person name="Savard J."/>
            <person name="Tautz D."/>
            <person name="Richards S."/>
            <person name="Weinstock G."/>
            <person name="Gibbs R.A."/>
            <person name="Liu Y."/>
            <person name="Worley K."/>
            <person name="Weinstock G."/>
            <person name="Elsik C.G."/>
            <person name="Reese J.T."/>
            <person name="Elhaik E."/>
            <person name="Landan G."/>
            <person name="Graur D."/>
            <person name="Arensburger P."/>
            <person name="Atkinson P."/>
            <person name="Beeman R.W."/>
            <person name="Beidler J."/>
            <person name="Brown S.J."/>
            <person name="Demuth J.P."/>
            <person name="Drury D.W."/>
            <person name="Du Y.Z."/>
            <person name="Fujiwara H."/>
            <person name="Lorenzen M."/>
            <person name="Maselli V."/>
            <person name="Osanai M."/>
            <person name="Park Y."/>
            <person name="Robertson H.M."/>
            <person name="Tu Z."/>
            <person name="Wang J.J."/>
            <person name="Wang S."/>
            <person name="Richards S."/>
            <person name="Song H."/>
            <person name="Zhang L."/>
            <person name="Sodergren E."/>
            <person name="Werner D."/>
            <person name="Stanke M."/>
            <person name="Morgenstern B."/>
            <person name="Solovyev V."/>
            <person name="Kosarev P."/>
            <person name="Brown G."/>
            <person name="Chen H.C."/>
            <person name="Ermolaeva O."/>
            <person name="Hlavina W."/>
            <person name="Kapustin Y."/>
            <person name="Kiryutin B."/>
            <person name="Kitts P."/>
            <person name="Maglott D."/>
            <person name="Pruitt K."/>
            <person name="Sapojnikov V."/>
            <person name="Souvorov A."/>
            <person name="Mackey A.J."/>
            <person name="Waterhouse R.M."/>
            <person name="Wyder S."/>
            <person name="Zdobnov E.M."/>
            <person name="Zdobnov E.M."/>
            <person name="Wyder S."/>
            <person name="Kriventseva E.V."/>
            <person name="Kadowaki T."/>
            <person name="Bork P."/>
            <person name="Aranda M."/>
            <person name="Bao R."/>
            <person name="Beermann A."/>
            <person name="Berns N."/>
            <person name="Bolognesi R."/>
            <person name="Bonneton F."/>
            <person name="Bopp D."/>
            <person name="Brown S.J."/>
            <person name="Bucher G."/>
            <person name="Butts T."/>
            <person name="Chaumot A."/>
            <person name="Denell R.E."/>
            <person name="Ferrier D.E."/>
            <person name="Friedrich M."/>
            <person name="Gordon C.M."/>
            <person name="Jindra M."/>
            <person name="Klingler M."/>
            <person name="Lan Q."/>
            <person name="Lattorff H.M."/>
            <person name="Laudet V."/>
            <person name="von Levetsow C."/>
            <person name="Liu Z."/>
            <person name="Lutz R."/>
            <person name="Lynch J.A."/>
            <person name="da Fonseca R.N."/>
            <person name="Posnien N."/>
            <person name="Reuter R."/>
            <person name="Roth S."/>
            <person name="Savard J."/>
            <person name="Schinko J.B."/>
            <person name="Schmitt C."/>
            <person name="Schoppmeier M."/>
            <person name="Schroder R."/>
            <person name="Shippy T.D."/>
            <person name="Simonnet F."/>
            <person name="Marques-Souza H."/>
            <person name="Tautz D."/>
            <person name="Tomoyasu Y."/>
            <person name="Trauner J."/>
            <person name="Van der Zee M."/>
            <person name="Vervoort M."/>
            <person name="Wittkopp N."/>
            <person name="Wimmer E.A."/>
            <person name="Yang X."/>
            <person name="Jones A.K."/>
            <person name="Sattelle D.B."/>
            <person name="Ebert P.R."/>
            <person name="Nelson D."/>
            <person name="Scott J.G."/>
            <person name="Beeman R.W."/>
            <person name="Muthukrishnan S."/>
            <person name="Kramer K.J."/>
            <person name="Arakane Y."/>
            <person name="Beeman R.W."/>
            <person name="Zhu Q."/>
            <person name="Hogenkamp D."/>
            <person name="Dixit R."/>
            <person name="Oppert B."/>
            <person name="Jiang H."/>
            <person name="Zou Z."/>
            <person name="Marshall J."/>
            <person name="Elpidina E."/>
            <person name="Vinokurov K."/>
            <person name="Oppert C."/>
            <person name="Zou Z."/>
            <person name="Evans J."/>
            <person name="Lu Z."/>
            <person name="Zhao P."/>
            <person name="Sumathipala N."/>
            <person name="Altincicek B."/>
            <person name="Vilcinskas A."/>
            <person name="Williams M."/>
            <person name="Hultmark D."/>
            <person name="Hetru C."/>
            <person name="Jiang H."/>
            <person name="Grimmelikhuijzen C.J."/>
            <person name="Hauser F."/>
            <person name="Cazzamali G."/>
            <person name="Williamson M."/>
            <person name="Park Y."/>
            <person name="Li B."/>
            <person name="Tanaka Y."/>
            <person name="Predel R."/>
            <person name="Neupert S."/>
            <person name="Schachtner J."/>
            <person name="Verleyen P."/>
            <person name="Raible F."/>
            <person name="Bork P."/>
            <person name="Friedrich M."/>
            <person name="Walden K.K."/>
            <person name="Robertson H.M."/>
            <person name="Angeli S."/>
            <person name="Foret S."/>
            <person name="Bucher G."/>
            <person name="Schuetz S."/>
            <person name="Maleszka R."/>
            <person name="Wimmer E.A."/>
            <person name="Beeman R.W."/>
            <person name="Lorenzen M."/>
            <person name="Tomoyasu Y."/>
            <person name="Miller S.C."/>
            <person name="Grossmann D."/>
            <person name="Bucher G."/>
        </authorList>
    </citation>
    <scope>NUCLEOTIDE SEQUENCE [LARGE SCALE GENOMIC DNA]</scope>
    <source>
        <strain evidence="23 24">Georgia GA2</strain>
    </source>
</reference>
<evidence type="ECO:0000256" key="8">
    <source>
        <dbReference type="ARBA" id="ARBA00024459"/>
    </source>
</evidence>
<dbReference type="STRING" id="7070.D6WUN4"/>
<evidence type="ECO:0000256" key="2">
    <source>
        <dbReference type="ARBA" id="ARBA00005582"/>
    </source>
</evidence>
<evidence type="ECO:0000256" key="10">
    <source>
        <dbReference type="ARBA" id="ARBA00024596"/>
    </source>
</evidence>
<keyword evidence="6" id="KW-0460">Magnesium</keyword>
<dbReference type="eggNOG" id="ENOG502S254">
    <property type="taxonomic scope" value="Eukaryota"/>
</dbReference>
<dbReference type="PROSITE" id="PS51462">
    <property type="entry name" value="NUDIX"/>
    <property type="match status" value="1"/>
</dbReference>
<dbReference type="InterPro" id="IPR003563">
    <property type="entry name" value="8ODP"/>
</dbReference>
<comment type="similarity">
    <text evidence="2">Belongs to the Nudix hydrolase family.</text>
</comment>
<keyword evidence="24" id="KW-1185">Reference proteome</keyword>
<comment type="function">
    <text evidence="21">Oxidized purine nucleoside triphosphate hydrolase which is a prominent sanitizer of the oxidized nucleotide pool. Catalyzes the hydrolysis of 2-oxo-dATP (2-hydroxy-dATP) into 2-oxo-dAMP. Also has a significant hydrolase activity toward 2-oxo-ATP, 8-oxo-dGTP and 8-oxo-dATP. Through the hydrolysis of oxidized purine nucleoside triphosphates, prevents their incorporation into DNA and the subsequent transversions A:T to C:G and G:C to T:A. Also catalyzes the hydrolysis of methylated purine nucleoside triphosphate preventing their integration into DNA. Through this antimutagenic activity protects cells from oxidative stress.</text>
</comment>
<protein>
    <recommendedName>
        <fullName evidence="12">Oxidized purine nucleoside triphosphate hydrolase</fullName>
        <ecNumber evidence="11">3.6.1.56</ecNumber>
    </recommendedName>
    <alternativeName>
        <fullName evidence="16">2-hydroxy-dATP diphosphatase</fullName>
    </alternativeName>
    <alternativeName>
        <fullName evidence="15">7,8-dihydro-8-oxoguanine triphosphatase</fullName>
    </alternativeName>
    <alternativeName>
        <fullName evidence="14">8-oxo-dGTPase</fullName>
    </alternativeName>
    <alternativeName>
        <fullName evidence="17">Methylated purine nucleoside triphosphate hydrolase</fullName>
    </alternativeName>
    <alternativeName>
        <fullName evidence="13">Nucleoside diphosphate-linked moiety X motif 1</fullName>
    </alternativeName>
</protein>
<proteinExistence type="inferred from homology"/>
<dbReference type="PRINTS" id="PR01403">
    <property type="entry name" value="8OXTPHPHTASE"/>
</dbReference>
<dbReference type="SUPFAM" id="SSF55811">
    <property type="entry name" value="Nudix"/>
    <property type="match status" value="1"/>
</dbReference>
<evidence type="ECO:0000256" key="15">
    <source>
        <dbReference type="ARBA" id="ARBA00030682"/>
    </source>
</evidence>
<gene>
    <name evidence="23" type="primary">AUGUSTUS-3.0.2_06761</name>
    <name evidence="23" type="ORF">TcasGA2_TC006761</name>
</gene>
<evidence type="ECO:0000256" key="4">
    <source>
        <dbReference type="ARBA" id="ARBA00022723"/>
    </source>
</evidence>
<dbReference type="InterPro" id="IPR000086">
    <property type="entry name" value="NUDIX_hydrolase_dom"/>
</dbReference>
<name>D6WUN4_TRICA</name>
<organism evidence="23 24">
    <name type="scientific">Tribolium castaneum</name>
    <name type="common">Red flour beetle</name>
    <dbReference type="NCBI Taxonomy" id="7070"/>
    <lineage>
        <taxon>Eukaryota</taxon>
        <taxon>Metazoa</taxon>
        <taxon>Ecdysozoa</taxon>
        <taxon>Arthropoda</taxon>
        <taxon>Hexapoda</taxon>
        <taxon>Insecta</taxon>
        <taxon>Pterygota</taxon>
        <taxon>Neoptera</taxon>
        <taxon>Endopterygota</taxon>
        <taxon>Coleoptera</taxon>
        <taxon>Polyphaga</taxon>
        <taxon>Cucujiformia</taxon>
        <taxon>Tenebrionidae</taxon>
        <taxon>Tenebrionidae incertae sedis</taxon>
        <taxon>Tribolium</taxon>
    </lineage>
</organism>
<evidence type="ECO:0000256" key="9">
    <source>
        <dbReference type="ARBA" id="ARBA00024486"/>
    </source>
</evidence>
<evidence type="ECO:0000256" key="5">
    <source>
        <dbReference type="ARBA" id="ARBA00022801"/>
    </source>
</evidence>
<comment type="catalytic activity">
    <reaction evidence="18">
        <text>N(6)-methyl-ATP + H2O = N(6)-methyl-AMP + diphosphate + H(+)</text>
        <dbReference type="Rhea" id="RHEA:67608"/>
        <dbReference type="ChEBI" id="CHEBI:15377"/>
        <dbReference type="ChEBI" id="CHEBI:15378"/>
        <dbReference type="ChEBI" id="CHEBI:33019"/>
        <dbReference type="ChEBI" id="CHEBI:144842"/>
        <dbReference type="ChEBI" id="CHEBI:172873"/>
    </reaction>
    <physiologicalReaction direction="left-to-right" evidence="18">
        <dbReference type="Rhea" id="RHEA:67609"/>
    </physiologicalReaction>
</comment>
<comment type="subunit">
    <text evidence="3">Monomer.</text>
</comment>
<dbReference type="Gene3D" id="3.90.79.10">
    <property type="entry name" value="Nucleoside Triphosphate Pyrophosphohydrolase"/>
    <property type="match status" value="1"/>
</dbReference>
<dbReference type="InParanoid" id="D6WUN4"/>
<comment type="cofactor">
    <cofactor evidence="1">
        <name>Mg(2+)</name>
        <dbReference type="ChEBI" id="CHEBI:18420"/>
    </cofactor>
</comment>
<comment type="catalytic activity">
    <reaction evidence="7">
        <text>8-oxo-dATP + H2O = 8-oxo-dAMP + diphosphate + H(+)</text>
        <dbReference type="Rhea" id="RHEA:65396"/>
        <dbReference type="ChEBI" id="CHEBI:15377"/>
        <dbReference type="ChEBI" id="CHEBI:15378"/>
        <dbReference type="ChEBI" id="CHEBI:33019"/>
        <dbReference type="ChEBI" id="CHEBI:71361"/>
        <dbReference type="ChEBI" id="CHEBI:172871"/>
    </reaction>
    <physiologicalReaction direction="left-to-right" evidence="7">
        <dbReference type="Rhea" id="RHEA:65397"/>
    </physiologicalReaction>
</comment>
<evidence type="ECO:0000256" key="12">
    <source>
        <dbReference type="ARBA" id="ARBA00026218"/>
    </source>
</evidence>
<dbReference type="CDD" id="cd03427">
    <property type="entry name" value="NUDIX_MTH1_Nudt1"/>
    <property type="match status" value="1"/>
</dbReference>
<evidence type="ECO:0000256" key="17">
    <source>
        <dbReference type="ARBA" id="ARBA00032071"/>
    </source>
</evidence>
<keyword evidence="4" id="KW-0479">Metal-binding</keyword>
<evidence type="ECO:0000256" key="6">
    <source>
        <dbReference type="ARBA" id="ARBA00022842"/>
    </source>
</evidence>
<dbReference type="PANTHER" id="PTHR43758">
    <property type="entry name" value="7,8-DIHYDRO-8-OXOGUANINE TRIPHOSPHATASE"/>
    <property type="match status" value="1"/>
</dbReference>
<dbReference type="EMBL" id="KQ971363">
    <property type="protein sequence ID" value="EFA09048.1"/>
    <property type="molecule type" value="Genomic_DNA"/>
</dbReference>
<dbReference type="OMA" id="MIEATLC"/>
<evidence type="ECO:0000256" key="16">
    <source>
        <dbReference type="ARBA" id="ARBA00031927"/>
    </source>
</evidence>
<evidence type="ECO:0000256" key="1">
    <source>
        <dbReference type="ARBA" id="ARBA00001946"/>
    </source>
</evidence>
<comment type="catalytic activity">
    <reaction evidence="8">
        <text>2-oxo-dATP + H2O = 2-oxo-dAMP + diphosphate + H(+)</text>
        <dbReference type="Rhea" id="RHEA:31583"/>
        <dbReference type="ChEBI" id="CHEBI:15377"/>
        <dbReference type="ChEBI" id="CHEBI:15378"/>
        <dbReference type="ChEBI" id="CHEBI:33019"/>
        <dbReference type="ChEBI" id="CHEBI:63212"/>
        <dbReference type="ChEBI" id="CHEBI:77897"/>
        <dbReference type="EC" id="3.6.1.56"/>
    </reaction>
    <physiologicalReaction direction="left-to-right" evidence="8">
        <dbReference type="Rhea" id="RHEA:31584"/>
    </physiologicalReaction>
</comment>
<evidence type="ECO:0000256" key="7">
    <source>
        <dbReference type="ARBA" id="ARBA00024448"/>
    </source>
</evidence>
<evidence type="ECO:0000256" key="19">
    <source>
        <dbReference type="ARBA" id="ARBA00048894"/>
    </source>
</evidence>
<accession>D6WUN4</accession>
<dbReference type="GO" id="GO:0046872">
    <property type="term" value="F:metal ion binding"/>
    <property type="evidence" value="ECO:0007669"/>
    <property type="project" value="UniProtKB-KW"/>
</dbReference>
<dbReference type="EC" id="3.6.1.56" evidence="11"/>
<dbReference type="PANTHER" id="PTHR43758:SF2">
    <property type="entry name" value="OXIDIZED PURINE NUCLEOSIDE TRIPHOSPHATE HYDROLASE"/>
    <property type="match status" value="1"/>
</dbReference>
<comment type="catalytic activity">
    <reaction evidence="19">
        <text>O(6)-methyl-dGTP + H2O = O(6)-methyl-dGMP + diphosphate + H(+)</text>
        <dbReference type="Rhea" id="RHEA:67600"/>
        <dbReference type="ChEBI" id="CHEBI:15377"/>
        <dbReference type="ChEBI" id="CHEBI:15378"/>
        <dbReference type="ChEBI" id="CHEBI:33019"/>
        <dbReference type="ChEBI" id="CHEBI:169974"/>
        <dbReference type="ChEBI" id="CHEBI:169975"/>
    </reaction>
    <physiologicalReaction direction="left-to-right" evidence="19">
        <dbReference type="Rhea" id="RHEA:67601"/>
    </physiologicalReaction>
</comment>
<evidence type="ECO:0000259" key="22">
    <source>
        <dbReference type="PROSITE" id="PS51462"/>
    </source>
</evidence>
<dbReference type="OrthoDB" id="408303at2759"/>
<dbReference type="HOGENOM" id="CLU_037162_11_1_1"/>
<reference evidence="23 24" key="2">
    <citation type="journal article" date="2010" name="Nucleic Acids Res.">
        <title>BeetleBase in 2010: revisions to provide comprehensive genomic information for Tribolium castaneum.</title>
        <authorList>
            <person name="Kim H.S."/>
            <person name="Murphy T."/>
            <person name="Xia J."/>
            <person name="Caragea D."/>
            <person name="Park Y."/>
            <person name="Beeman R.W."/>
            <person name="Lorenzen M.D."/>
            <person name="Butcher S."/>
            <person name="Manak J.R."/>
            <person name="Brown S.J."/>
        </authorList>
    </citation>
    <scope>GENOME REANNOTATION</scope>
    <source>
        <strain evidence="23 24">Georgia GA2</strain>
    </source>
</reference>
<feature type="domain" description="Nudix hydrolase" evidence="22">
    <location>
        <begin position="15"/>
        <end position="144"/>
    </location>
</feature>
<keyword evidence="5" id="KW-0378">Hydrolase</keyword>
<dbReference type="GO" id="GO:0005737">
    <property type="term" value="C:cytoplasm"/>
    <property type="evidence" value="ECO:0000318"/>
    <property type="project" value="GO_Central"/>
</dbReference>
<evidence type="ECO:0000256" key="21">
    <source>
        <dbReference type="ARBA" id="ARBA00053094"/>
    </source>
</evidence>
<dbReference type="InterPro" id="IPR015797">
    <property type="entry name" value="NUDIX_hydrolase-like_dom_sf"/>
</dbReference>
<dbReference type="Proteomes" id="UP000007266">
    <property type="component" value="Linkage group 8"/>
</dbReference>
<dbReference type="Pfam" id="PF00293">
    <property type="entry name" value="NUDIX"/>
    <property type="match status" value="1"/>
</dbReference>